<dbReference type="GO" id="GO:0016787">
    <property type="term" value="F:hydrolase activity"/>
    <property type="evidence" value="ECO:0007669"/>
    <property type="project" value="InterPro"/>
</dbReference>
<dbReference type="InterPro" id="IPR000031">
    <property type="entry name" value="PurE_dom"/>
</dbReference>
<evidence type="ECO:0000313" key="3">
    <source>
        <dbReference type="EMBL" id="KKL65312.1"/>
    </source>
</evidence>
<reference evidence="3" key="1">
    <citation type="journal article" date="2015" name="Nature">
        <title>Complex archaea that bridge the gap between prokaryotes and eukaryotes.</title>
        <authorList>
            <person name="Spang A."/>
            <person name="Saw J.H."/>
            <person name="Jorgensen S.L."/>
            <person name="Zaremba-Niedzwiedzka K."/>
            <person name="Martijn J."/>
            <person name="Lind A.E."/>
            <person name="van Eijk R."/>
            <person name="Schleper C."/>
            <person name="Guy L."/>
            <person name="Ettema T.J."/>
        </authorList>
    </citation>
    <scope>NUCLEOTIDE SEQUENCE</scope>
</reference>
<dbReference type="SUPFAM" id="SSF52255">
    <property type="entry name" value="N5-CAIR mutase (phosphoribosylaminoimidazole carboxylase, PurE)"/>
    <property type="match status" value="1"/>
</dbReference>
<evidence type="ECO:0000259" key="2">
    <source>
        <dbReference type="SMART" id="SM01001"/>
    </source>
</evidence>
<dbReference type="GO" id="GO:0006189">
    <property type="term" value="P:'de novo' IMP biosynthetic process"/>
    <property type="evidence" value="ECO:0007669"/>
    <property type="project" value="InterPro"/>
</dbReference>
<evidence type="ECO:0000256" key="1">
    <source>
        <dbReference type="SAM" id="MobiDB-lite"/>
    </source>
</evidence>
<organism evidence="3">
    <name type="scientific">marine sediment metagenome</name>
    <dbReference type="NCBI Taxonomy" id="412755"/>
    <lineage>
        <taxon>unclassified sequences</taxon>
        <taxon>metagenomes</taxon>
        <taxon>ecological metagenomes</taxon>
    </lineage>
</organism>
<accession>A0A0F9GQE8</accession>
<dbReference type="InterPro" id="IPR039476">
    <property type="entry name" value="P2CMN_synthase_LarB"/>
</dbReference>
<feature type="non-terminal residue" evidence="3">
    <location>
        <position position="1"/>
    </location>
</feature>
<dbReference type="SMART" id="SM01001">
    <property type="entry name" value="AIRC"/>
    <property type="match status" value="1"/>
</dbReference>
<feature type="domain" description="PurE" evidence="2">
    <location>
        <begin position="290"/>
        <end position="422"/>
    </location>
</feature>
<name>A0A0F9GQE8_9ZZZZ</name>
<dbReference type="Gene3D" id="3.40.50.1970">
    <property type="match status" value="1"/>
</dbReference>
<dbReference type="PANTHER" id="PTHR43064:SF1">
    <property type="entry name" value="SLL1489 PROTEIN"/>
    <property type="match status" value="1"/>
</dbReference>
<dbReference type="EMBL" id="LAZR01027576">
    <property type="protein sequence ID" value="KKL65312.1"/>
    <property type="molecule type" value="Genomic_DNA"/>
</dbReference>
<dbReference type="NCBIfam" id="NF033503">
    <property type="entry name" value="LarB"/>
    <property type="match status" value="1"/>
</dbReference>
<dbReference type="AlphaFoldDB" id="A0A0F9GQE8"/>
<sequence length="426" mass="46620">REVEAASRALPPAERAEMMGEIAQPKFGIEDFADVAAREGDRYQQNWFTKIDDLLEPITGKDRGLQKQVRNAWITASSYKARQGAALRHAVQDWTARSRRVLGLGTTGRKRGYARAVKVKEGAKIHPKLRQRVDHIRQHPEKYDVTPEQQAALDERGRMFEHQSNAELRHDVDVPRIEEETYEPWVISKTPKGDPLGIGKTPTGKRLPTTHPFFTHQRRFKDIEQLYAAGYETLDPLSAMQTRLEVGAETIANRQFVKEIQGLGYKASEKVDVALASKLKEAQAAHQAARKQALKTGSVNDRGLAEEAAVTLDIMGSQAERYYDVGIAGLHRLLDKLEAMQSARALVVVAGMEGALPSVVAGLVAAPVIAVPTSVGYGASFGGLAPLLTMLNSCAAGVGVVNIDNGFGAGYLAAVINRQSREGLRE</sequence>
<proteinExistence type="predicted"/>
<feature type="region of interest" description="Disordered" evidence="1">
    <location>
        <begin position="188"/>
        <end position="211"/>
    </location>
</feature>
<gene>
    <name evidence="3" type="ORF">LCGC14_2156250</name>
</gene>
<protein>
    <recommendedName>
        <fullName evidence="2">PurE domain-containing protein</fullName>
    </recommendedName>
</protein>
<dbReference type="PANTHER" id="PTHR43064">
    <property type="entry name" value="PHOSPHORIBOSYLAMINOIMIDAZOLE CARBOXYLASE-RELATED"/>
    <property type="match status" value="1"/>
</dbReference>
<comment type="caution">
    <text evidence="3">The sequence shown here is derived from an EMBL/GenBank/DDBJ whole genome shotgun (WGS) entry which is preliminary data.</text>
</comment>
<dbReference type="Pfam" id="PF00731">
    <property type="entry name" value="AIRC"/>
    <property type="match status" value="1"/>
</dbReference>